<dbReference type="Proteomes" id="UP001472677">
    <property type="component" value="Unassembled WGS sequence"/>
</dbReference>
<evidence type="ECO:0000313" key="1">
    <source>
        <dbReference type="EMBL" id="KAK8496074.1"/>
    </source>
</evidence>
<keyword evidence="2" id="KW-1185">Reference proteome</keyword>
<proteinExistence type="predicted"/>
<dbReference type="InterPro" id="IPR025558">
    <property type="entry name" value="DUF4283"/>
</dbReference>
<dbReference type="Pfam" id="PF14111">
    <property type="entry name" value="DUF4283"/>
    <property type="match status" value="1"/>
</dbReference>
<comment type="caution">
    <text evidence="1">The sequence shown here is derived from an EMBL/GenBank/DDBJ whole genome shotgun (WGS) entry which is preliminary data.</text>
</comment>
<sequence>MKDFVTVPDKADEIIDEEDIEIEEGDVVCSVLDGLISIDFSERILTLAVKSLDQTMVVKLLGRRIGYTTLRNKIYELWKLSQSIKLMNIDNDYFLVTFGTKLDYLCVLSDGPWTVFVLE</sequence>
<name>A0ABR2ARK3_9ROSI</name>
<organism evidence="1 2">
    <name type="scientific">Hibiscus sabdariffa</name>
    <name type="common">roselle</name>
    <dbReference type="NCBI Taxonomy" id="183260"/>
    <lineage>
        <taxon>Eukaryota</taxon>
        <taxon>Viridiplantae</taxon>
        <taxon>Streptophyta</taxon>
        <taxon>Embryophyta</taxon>
        <taxon>Tracheophyta</taxon>
        <taxon>Spermatophyta</taxon>
        <taxon>Magnoliopsida</taxon>
        <taxon>eudicotyledons</taxon>
        <taxon>Gunneridae</taxon>
        <taxon>Pentapetalae</taxon>
        <taxon>rosids</taxon>
        <taxon>malvids</taxon>
        <taxon>Malvales</taxon>
        <taxon>Malvaceae</taxon>
        <taxon>Malvoideae</taxon>
        <taxon>Hibiscus</taxon>
    </lineage>
</organism>
<gene>
    <name evidence="1" type="ORF">V6N12_076295</name>
</gene>
<evidence type="ECO:0000313" key="2">
    <source>
        <dbReference type="Proteomes" id="UP001472677"/>
    </source>
</evidence>
<protein>
    <submittedName>
        <fullName evidence="1">Uncharacterized protein</fullName>
    </submittedName>
</protein>
<accession>A0ABR2ARK3</accession>
<dbReference type="EMBL" id="JBBPBM010000386">
    <property type="protein sequence ID" value="KAK8496074.1"/>
    <property type="molecule type" value="Genomic_DNA"/>
</dbReference>
<reference evidence="1 2" key="1">
    <citation type="journal article" date="2024" name="G3 (Bethesda)">
        <title>Genome assembly of Hibiscus sabdariffa L. provides insights into metabolisms of medicinal natural products.</title>
        <authorList>
            <person name="Kim T."/>
        </authorList>
    </citation>
    <scope>NUCLEOTIDE SEQUENCE [LARGE SCALE GENOMIC DNA]</scope>
    <source>
        <strain evidence="1">TK-2024</strain>
        <tissue evidence="1">Old leaves</tissue>
    </source>
</reference>